<name>A0A0F9MU89_9ZZZZ</name>
<evidence type="ECO:0000256" key="1">
    <source>
        <dbReference type="ARBA" id="ARBA00007705"/>
    </source>
</evidence>
<keyword evidence="5" id="KW-0235">DNA replication</keyword>
<evidence type="ECO:0000256" key="3">
    <source>
        <dbReference type="ARBA" id="ARBA00022679"/>
    </source>
</evidence>
<dbReference type="GO" id="GO:0006302">
    <property type="term" value="P:double-strand break repair"/>
    <property type="evidence" value="ECO:0007669"/>
    <property type="project" value="TreeGrafter"/>
</dbReference>
<dbReference type="Gene3D" id="2.170.16.10">
    <property type="entry name" value="Hedgehog/Intein (Hint) domain"/>
    <property type="match status" value="1"/>
</dbReference>
<comment type="similarity">
    <text evidence="1">Belongs to the DNA polymerase type-A family.</text>
</comment>
<dbReference type="PROSITE" id="PS50817">
    <property type="entry name" value="INTEIN_N_TER"/>
    <property type="match status" value="1"/>
</dbReference>
<dbReference type="InterPro" id="IPR002562">
    <property type="entry name" value="3'-5'_exonuclease_dom"/>
</dbReference>
<reference evidence="12" key="1">
    <citation type="journal article" date="2015" name="Nature">
        <title>Complex archaea that bridge the gap between prokaryotes and eukaryotes.</title>
        <authorList>
            <person name="Spang A."/>
            <person name="Saw J.H."/>
            <person name="Jorgensen S.L."/>
            <person name="Zaremba-Niedzwiedzka K."/>
            <person name="Martijn J."/>
            <person name="Lind A.E."/>
            <person name="van Eijk R."/>
            <person name="Schleper C."/>
            <person name="Guy L."/>
            <person name="Ettema T.J."/>
        </authorList>
    </citation>
    <scope>NUCLEOTIDE SEQUENCE</scope>
</reference>
<dbReference type="InterPro" id="IPR004042">
    <property type="entry name" value="Intein_endonuc_central"/>
</dbReference>
<dbReference type="Gene3D" id="1.10.150.20">
    <property type="entry name" value="5' to 3' exonuclease, C-terminal subdomain"/>
    <property type="match status" value="1"/>
</dbReference>
<dbReference type="PANTHER" id="PTHR10133">
    <property type="entry name" value="DNA POLYMERASE I"/>
    <property type="match status" value="1"/>
</dbReference>
<evidence type="ECO:0000256" key="7">
    <source>
        <dbReference type="ARBA" id="ARBA00022932"/>
    </source>
</evidence>
<dbReference type="PRINTS" id="PR00379">
    <property type="entry name" value="INTEIN"/>
</dbReference>
<keyword evidence="9" id="KW-0238">DNA-binding</keyword>
<dbReference type="Pfam" id="PF00476">
    <property type="entry name" value="DNA_pol_A"/>
    <property type="match status" value="1"/>
</dbReference>
<dbReference type="PROSITE" id="PS00447">
    <property type="entry name" value="DNA_POLYMERASE_A"/>
    <property type="match status" value="1"/>
</dbReference>
<dbReference type="Gene3D" id="3.10.28.10">
    <property type="entry name" value="Homing endonucleases"/>
    <property type="match status" value="1"/>
</dbReference>
<dbReference type="SUPFAM" id="SSF53098">
    <property type="entry name" value="Ribonuclease H-like"/>
    <property type="match status" value="1"/>
</dbReference>
<dbReference type="GO" id="GO:0006261">
    <property type="term" value="P:DNA-templated DNA replication"/>
    <property type="evidence" value="ECO:0007669"/>
    <property type="project" value="InterPro"/>
</dbReference>
<keyword evidence="7" id="KW-0239">DNA-directed DNA polymerase</keyword>
<dbReference type="EC" id="2.7.7.7" evidence="2"/>
<dbReference type="InterPro" id="IPR006141">
    <property type="entry name" value="Intein_N"/>
</dbReference>
<dbReference type="Gene3D" id="3.30.70.370">
    <property type="match status" value="1"/>
</dbReference>
<dbReference type="SMART" id="SM00482">
    <property type="entry name" value="POLAc"/>
    <property type="match status" value="1"/>
</dbReference>
<dbReference type="GO" id="GO:0003677">
    <property type="term" value="F:DNA binding"/>
    <property type="evidence" value="ECO:0007669"/>
    <property type="project" value="UniProtKB-KW"/>
</dbReference>
<dbReference type="PROSITE" id="PS50819">
    <property type="entry name" value="INTEIN_ENDONUCLEASE"/>
    <property type="match status" value="1"/>
</dbReference>
<comment type="catalytic activity">
    <reaction evidence="10">
        <text>DNA(n) + a 2'-deoxyribonucleoside 5'-triphosphate = DNA(n+1) + diphosphate</text>
        <dbReference type="Rhea" id="RHEA:22508"/>
        <dbReference type="Rhea" id="RHEA-COMP:17339"/>
        <dbReference type="Rhea" id="RHEA-COMP:17340"/>
        <dbReference type="ChEBI" id="CHEBI:33019"/>
        <dbReference type="ChEBI" id="CHEBI:61560"/>
        <dbReference type="ChEBI" id="CHEBI:173112"/>
        <dbReference type="EC" id="2.7.7.7"/>
    </reaction>
</comment>
<comment type="caution">
    <text evidence="12">The sequence shown here is derived from an EMBL/GenBank/DDBJ whole genome shotgun (WGS) entry which is preliminary data.</text>
</comment>
<dbReference type="InterPro" id="IPR027434">
    <property type="entry name" value="Homing_endonucl"/>
</dbReference>
<dbReference type="SUPFAM" id="SSF56672">
    <property type="entry name" value="DNA/RNA polymerases"/>
    <property type="match status" value="1"/>
</dbReference>
<evidence type="ECO:0000256" key="6">
    <source>
        <dbReference type="ARBA" id="ARBA00022813"/>
    </source>
</evidence>
<dbReference type="AlphaFoldDB" id="A0A0F9MU89"/>
<dbReference type="InterPro" id="IPR006142">
    <property type="entry name" value="INTEIN"/>
</dbReference>
<dbReference type="InterPro" id="IPR043502">
    <property type="entry name" value="DNA/RNA_pol_sf"/>
</dbReference>
<dbReference type="Gene3D" id="1.20.1060.10">
    <property type="entry name" value="Taq DNA Polymerase, Chain T, domain 4"/>
    <property type="match status" value="1"/>
</dbReference>
<dbReference type="InterPro" id="IPR001098">
    <property type="entry name" value="DNA-dir_DNA_pol_A_palm_dom"/>
</dbReference>
<keyword evidence="3" id="KW-0808">Transferase</keyword>
<dbReference type="InterPro" id="IPR019760">
    <property type="entry name" value="DNA-dir_DNA_pol_A_CS"/>
</dbReference>
<dbReference type="SUPFAM" id="SSF51294">
    <property type="entry name" value="Hedgehog/intein (Hint) domain"/>
    <property type="match status" value="1"/>
</dbReference>
<dbReference type="PANTHER" id="PTHR10133:SF27">
    <property type="entry name" value="DNA POLYMERASE NU"/>
    <property type="match status" value="1"/>
</dbReference>
<dbReference type="GO" id="GO:0008408">
    <property type="term" value="F:3'-5' exonuclease activity"/>
    <property type="evidence" value="ECO:0007669"/>
    <property type="project" value="InterPro"/>
</dbReference>
<dbReference type="InterPro" id="IPR036844">
    <property type="entry name" value="Hint_dom_sf"/>
</dbReference>
<gene>
    <name evidence="12" type="ORF">LCGC14_1047730</name>
</gene>
<evidence type="ECO:0000256" key="8">
    <source>
        <dbReference type="ARBA" id="ARBA00023000"/>
    </source>
</evidence>
<proteinExistence type="inferred from homology"/>
<feature type="domain" description="DOD-type homing endonuclease" evidence="11">
    <location>
        <begin position="724"/>
        <end position="858"/>
    </location>
</feature>
<evidence type="ECO:0000256" key="5">
    <source>
        <dbReference type="ARBA" id="ARBA00022705"/>
    </source>
</evidence>
<dbReference type="SUPFAM" id="SSF55608">
    <property type="entry name" value="Homing endonucleases"/>
    <property type="match status" value="1"/>
</dbReference>
<dbReference type="GO" id="GO:0016539">
    <property type="term" value="P:intein-mediated protein splicing"/>
    <property type="evidence" value="ECO:0007669"/>
    <property type="project" value="InterPro"/>
</dbReference>
<dbReference type="GO" id="GO:0003887">
    <property type="term" value="F:DNA-directed DNA polymerase activity"/>
    <property type="evidence" value="ECO:0007669"/>
    <property type="project" value="UniProtKB-KW"/>
</dbReference>
<evidence type="ECO:0000256" key="2">
    <source>
        <dbReference type="ARBA" id="ARBA00012417"/>
    </source>
</evidence>
<dbReference type="EMBL" id="LAZR01004360">
    <property type="protein sequence ID" value="KKN09324.1"/>
    <property type="molecule type" value="Genomic_DNA"/>
</dbReference>
<accession>A0A0F9MU89</accession>
<organism evidence="12">
    <name type="scientific">marine sediment metagenome</name>
    <dbReference type="NCBI Taxonomy" id="412755"/>
    <lineage>
        <taxon>unclassified sequences</taxon>
        <taxon>metagenomes</taxon>
        <taxon>ecological metagenomes</taxon>
    </lineage>
</organism>
<dbReference type="InterPro" id="IPR036397">
    <property type="entry name" value="RNaseH_sf"/>
</dbReference>
<evidence type="ECO:0000313" key="12">
    <source>
        <dbReference type="EMBL" id="KKN09324.1"/>
    </source>
</evidence>
<keyword evidence="8" id="KW-0651">Protein splicing</keyword>
<keyword evidence="4" id="KW-0548">Nucleotidyltransferase</keyword>
<keyword evidence="6" id="KW-0068">Autocatalytic cleavage</keyword>
<protein>
    <recommendedName>
        <fullName evidence="2">DNA-directed DNA polymerase</fullName>
        <ecNumber evidence="2">2.7.7.7</ecNumber>
    </recommendedName>
</protein>
<dbReference type="Gene3D" id="3.30.420.10">
    <property type="entry name" value="Ribonuclease H-like superfamily/Ribonuclease H"/>
    <property type="match status" value="1"/>
</dbReference>
<dbReference type="Pfam" id="PF01612">
    <property type="entry name" value="DNA_pol_A_exo1"/>
    <property type="match status" value="1"/>
</dbReference>
<evidence type="ECO:0000259" key="11">
    <source>
        <dbReference type="PROSITE" id="PS50819"/>
    </source>
</evidence>
<evidence type="ECO:0000256" key="9">
    <source>
        <dbReference type="ARBA" id="ARBA00023125"/>
    </source>
</evidence>
<dbReference type="GO" id="GO:0004519">
    <property type="term" value="F:endonuclease activity"/>
    <property type="evidence" value="ECO:0007669"/>
    <property type="project" value="InterPro"/>
</dbReference>
<evidence type="ECO:0000256" key="4">
    <source>
        <dbReference type="ARBA" id="ARBA00022695"/>
    </source>
</evidence>
<dbReference type="InterPro" id="IPR012337">
    <property type="entry name" value="RNaseH-like_sf"/>
</dbReference>
<dbReference type="InterPro" id="IPR002298">
    <property type="entry name" value="DNA_polymerase_A"/>
</dbReference>
<evidence type="ECO:0000256" key="10">
    <source>
        <dbReference type="ARBA" id="ARBA00049244"/>
    </source>
</evidence>
<sequence>MITTPNKPNFHIVEAVSELPNLRGRAEIFCDVETKRVFQHGDIGGMYPWKGDKICGIAISADDERDVWYVPVRHTIPGTAAEDNTGGPWCGVHVKENLPVENVMRWVTEILTSCDEWINHNVKFDAMFFAVGDGVMFDCRLIDTLTLSKLYYSDRFTYDLKTLCRDWLEYATESQDRCKIYRDSIKTKSFADTPIVMLGEYACDDVQMNRELYRFLQKHLKERDLASGDAHRGLEPQLIETEKLLTPVLFDMEYDGICIDETACQIESVKSLRKMILASEKIESATGSEFTNSNTCLKRILLDQFKLPILLTIIEKEDGHFVDTGRPSFAKDAMALYKEHPSVTGDSKIKEIVDHIAAYRIEQQFKSLFLDTFLRLHVGGIMHPNYNQCVRTGRLSCSRPNSQQQNSRSKKLILPHSGEGFFSDDYSQIEYRLTVHYCRIKSAIEAYINDSTTDFHQWVADLFEIHRKPAKGLNFGVVYGQGKRGVVASLMTDPDIMAKMGTIVNGMVANGSLSEGLKQIKFQDLCKRHGESAYAEYHATMPEIKKTSDAAKDVAKVRGFVFTAYGRRRYLPGNAARKAFNSVAQGCISPDQYILTKEHGYSQIKDCVGPVQVWNGESFVSGHVVNSGAKKKVQTLFSDNTNIVTSPEHRFYTIPTVGNCKWKTPDQFSKVERVAMSTEMPAWATGRKLESIPTTECPSQPNGVWNTNDYSWEDIASSYDRGLMLGRLASDGTFTNHQAVWLIAEHEKSILPVMEGIIKKTGWKYVVKKKDRRKTGRLPMYHLRVSSVKLKEQLRYLNIKNQVSRYLYSNSELLVGFLKGFFDGDGTVGSSISLCFGKRHVATCLPDGIQRALRIFGIQSRVHCYSQVVRLHVSTKCSELFRDRIGFLNSTKQNKIGRVVSKKKFHNDIPASIVDFVIPMPGDVEMFDVVDVPQHKFMCEGLIVHNTSADIIKERMVALAPRYNSDTRRMGISPRANVHDELLSGVPLESLHDLKVQNYMCDMLEDTSTKFRVPIRVGLGISAKNWSEAAGDETTYDADGKPIAGKIH</sequence>